<evidence type="ECO:0000313" key="4">
    <source>
        <dbReference type="Proteomes" id="UP000236723"/>
    </source>
</evidence>
<feature type="compositionally biased region" description="Low complexity" evidence="1">
    <location>
        <begin position="141"/>
        <end position="157"/>
    </location>
</feature>
<proteinExistence type="predicted"/>
<sequence length="275" mass="27033">MNRSLNSLVRVSLLASVVAAVVLSAGVRAPAHATVGPVDNVTEGATRAIVPLVAGLAAPKAAPAGAARADAGAQAGVRQRPPAGYAEGTVIQTSRQPGRGRAQSECMPARRGTAEFEGTVDGLYGPDDRAQRAARPDKSTTGKSTTGKAATGKLAAKPGQARQCGSAEDAGEQGMARSAGDLIAGLTGAILPALPVLGSLGNPQVAPTAMRTTAPSNARVAEQSGPLPLGPLNDVLPLDGQSPLSALLGGLPGMTTGTGPSGALPGLTESLPLAG</sequence>
<feature type="signal peptide" evidence="2">
    <location>
        <begin position="1"/>
        <end position="33"/>
    </location>
</feature>
<gene>
    <name evidence="3" type="ORF">SAMN04489712_109214</name>
</gene>
<accession>A0A1H6CDL3</accession>
<feature type="region of interest" description="Disordered" evidence="1">
    <location>
        <begin position="207"/>
        <end position="236"/>
    </location>
</feature>
<keyword evidence="4" id="KW-1185">Reference proteome</keyword>
<reference evidence="4" key="1">
    <citation type="submission" date="2016-10" db="EMBL/GenBank/DDBJ databases">
        <authorList>
            <person name="Varghese N."/>
            <person name="Submissions S."/>
        </authorList>
    </citation>
    <scope>NUCLEOTIDE SEQUENCE [LARGE SCALE GENOMIC DNA]</scope>
    <source>
        <strain evidence="4">DSM 43163</strain>
    </source>
</reference>
<feature type="region of interest" description="Disordered" evidence="1">
    <location>
        <begin position="72"/>
        <end position="172"/>
    </location>
</feature>
<feature type="chain" id="PRO_5009294730" description="Small secreted domain" evidence="2">
    <location>
        <begin position="34"/>
        <end position="275"/>
    </location>
</feature>
<evidence type="ECO:0000313" key="3">
    <source>
        <dbReference type="EMBL" id="SEG70867.1"/>
    </source>
</evidence>
<feature type="compositionally biased region" description="Basic and acidic residues" evidence="1">
    <location>
        <begin position="126"/>
        <end position="140"/>
    </location>
</feature>
<organism evidence="3 4">
    <name type="scientific">Thermomonospora echinospora</name>
    <dbReference type="NCBI Taxonomy" id="1992"/>
    <lineage>
        <taxon>Bacteria</taxon>
        <taxon>Bacillati</taxon>
        <taxon>Actinomycetota</taxon>
        <taxon>Actinomycetes</taxon>
        <taxon>Streptosporangiales</taxon>
        <taxon>Thermomonosporaceae</taxon>
        <taxon>Thermomonospora</taxon>
    </lineage>
</organism>
<feature type="region of interest" description="Disordered" evidence="1">
    <location>
        <begin position="249"/>
        <end position="275"/>
    </location>
</feature>
<dbReference type="AlphaFoldDB" id="A0A1H6CDL3"/>
<evidence type="ECO:0000256" key="1">
    <source>
        <dbReference type="SAM" id="MobiDB-lite"/>
    </source>
</evidence>
<feature type="compositionally biased region" description="Low complexity" evidence="1">
    <location>
        <begin position="249"/>
        <end position="262"/>
    </location>
</feature>
<dbReference type="Proteomes" id="UP000236723">
    <property type="component" value="Unassembled WGS sequence"/>
</dbReference>
<name>A0A1H6CDL3_9ACTN</name>
<dbReference type="EMBL" id="FNVO01000009">
    <property type="protein sequence ID" value="SEG70867.1"/>
    <property type="molecule type" value="Genomic_DNA"/>
</dbReference>
<protein>
    <recommendedName>
        <fullName evidence="5">Small secreted domain</fullName>
    </recommendedName>
</protein>
<evidence type="ECO:0008006" key="5">
    <source>
        <dbReference type="Google" id="ProtNLM"/>
    </source>
</evidence>
<keyword evidence="2" id="KW-0732">Signal</keyword>
<dbReference type="RefSeq" id="WP_146087460.1">
    <property type="nucleotide sequence ID" value="NZ_FNVO01000009.1"/>
</dbReference>
<evidence type="ECO:0000256" key="2">
    <source>
        <dbReference type="SAM" id="SignalP"/>
    </source>
</evidence>